<evidence type="ECO:0000256" key="1">
    <source>
        <dbReference type="SAM" id="Phobius"/>
    </source>
</evidence>
<feature type="transmembrane region" description="Helical" evidence="1">
    <location>
        <begin position="12"/>
        <end position="33"/>
    </location>
</feature>
<keyword evidence="4" id="KW-1185">Reference proteome</keyword>
<dbReference type="OrthoDB" id="3206554at2759"/>
<dbReference type="Proteomes" id="UP000292702">
    <property type="component" value="Unassembled WGS sequence"/>
</dbReference>
<evidence type="ECO:0000259" key="2">
    <source>
        <dbReference type="Pfam" id="PF20152"/>
    </source>
</evidence>
<dbReference type="AlphaFoldDB" id="A0A4R0QZN1"/>
<dbReference type="InterPro" id="IPR045339">
    <property type="entry name" value="DUF6534"/>
</dbReference>
<dbReference type="PANTHER" id="PTHR40465">
    <property type="entry name" value="CHROMOSOME 1, WHOLE GENOME SHOTGUN SEQUENCE"/>
    <property type="match status" value="1"/>
</dbReference>
<accession>A0A4R0QZN1</accession>
<keyword evidence="1" id="KW-1133">Transmembrane helix</keyword>
<feature type="transmembrane region" description="Helical" evidence="1">
    <location>
        <begin position="236"/>
        <end position="259"/>
    </location>
</feature>
<dbReference type="EMBL" id="RWJN01000753">
    <property type="protein sequence ID" value="TCD59770.1"/>
    <property type="molecule type" value="Genomic_DNA"/>
</dbReference>
<gene>
    <name evidence="3" type="ORF">EIP91_011518</name>
</gene>
<feature type="transmembrane region" description="Helical" evidence="1">
    <location>
        <begin position="207"/>
        <end position="230"/>
    </location>
</feature>
<organism evidence="3 4">
    <name type="scientific">Steccherinum ochraceum</name>
    <dbReference type="NCBI Taxonomy" id="92696"/>
    <lineage>
        <taxon>Eukaryota</taxon>
        <taxon>Fungi</taxon>
        <taxon>Dikarya</taxon>
        <taxon>Basidiomycota</taxon>
        <taxon>Agaricomycotina</taxon>
        <taxon>Agaricomycetes</taxon>
        <taxon>Polyporales</taxon>
        <taxon>Steccherinaceae</taxon>
        <taxon>Steccherinum</taxon>
    </lineage>
</organism>
<protein>
    <recommendedName>
        <fullName evidence="2">DUF6534 domain-containing protein</fullName>
    </recommendedName>
</protein>
<feature type="domain" description="DUF6534" evidence="2">
    <location>
        <begin position="163"/>
        <end position="261"/>
    </location>
</feature>
<evidence type="ECO:0000313" key="3">
    <source>
        <dbReference type="EMBL" id="TCD59770.1"/>
    </source>
</evidence>
<dbReference type="STRING" id="92696.A0A4R0QZN1"/>
<comment type="caution">
    <text evidence="3">The sequence shown here is derived from an EMBL/GenBank/DDBJ whole genome shotgun (WGS) entry which is preliminary data.</text>
</comment>
<evidence type="ECO:0000313" key="4">
    <source>
        <dbReference type="Proteomes" id="UP000292702"/>
    </source>
</evidence>
<feature type="transmembrane region" description="Helical" evidence="1">
    <location>
        <begin position="45"/>
        <end position="63"/>
    </location>
</feature>
<feature type="transmembrane region" description="Helical" evidence="1">
    <location>
        <begin position="154"/>
        <end position="178"/>
    </location>
</feature>
<proteinExistence type="predicted"/>
<reference evidence="3 4" key="1">
    <citation type="submission" date="2018-11" db="EMBL/GenBank/DDBJ databases">
        <title>Genome assembly of Steccherinum ochraceum LE-BIN_3174, the white-rot fungus of the Steccherinaceae family (The Residual Polyporoid clade, Polyporales, Basidiomycota).</title>
        <authorList>
            <person name="Fedorova T.V."/>
            <person name="Glazunova O.A."/>
            <person name="Landesman E.O."/>
            <person name="Moiseenko K.V."/>
            <person name="Psurtseva N.V."/>
            <person name="Savinova O.S."/>
            <person name="Shakhova N.V."/>
            <person name="Tyazhelova T.V."/>
            <person name="Vasina D.V."/>
        </authorList>
    </citation>
    <scope>NUCLEOTIDE SEQUENCE [LARGE SCALE GENOMIC DNA]</scope>
    <source>
        <strain evidence="3 4">LE-BIN_3174</strain>
    </source>
</reference>
<feature type="transmembrane region" description="Helical" evidence="1">
    <location>
        <begin position="116"/>
        <end position="134"/>
    </location>
</feature>
<dbReference type="PANTHER" id="PTHR40465:SF1">
    <property type="entry name" value="DUF6534 DOMAIN-CONTAINING PROTEIN"/>
    <property type="match status" value="1"/>
</dbReference>
<feature type="transmembrane region" description="Helical" evidence="1">
    <location>
        <begin position="83"/>
        <end position="104"/>
    </location>
</feature>
<dbReference type="Pfam" id="PF20152">
    <property type="entry name" value="DUF6534"/>
    <property type="match status" value="1"/>
</dbReference>
<name>A0A4R0QZN1_9APHY</name>
<sequence length="320" mass="36060">MARFGSTYGAVLIGGLIALFLSGFVTMQTVLYYRVYRKDRVHIKLLVTAVWILDLFHSGLVLGANWQYQIIDRDYSGPIRIHWTIPACITITSVITFLVISFYIHRLWTLSSHRTYLVLPIVLLNTFRVAAGFGSSAQMASKTIWPEFTIHTGWLFAVCLTTSCALDFLVASTLVLLLRQNRTGFWRNLTIHFLPSSPSMDQVLDSITLYTIENGLLTSITTIITLVVWLSMPHNLVFLGIHYTIAKLYANSFLAMLNARKNLQERARLSASDVAPHSDSRRFSNFSAFFRKSHLNSGDSAPFASIKNAAQRTSGKRDEL</sequence>
<keyword evidence="1" id="KW-0812">Transmembrane</keyword>
<keyword evidence="1" id="KW-0472">Membrane</keyword>